<name>A0A5J4VAF0_9EUKA</name>
<gene>
    <name evidence="1" type="ORF">EZS28_024989</name>
</gene>
<comment type="caution">
    <text evidence="1">The sequence shown here is derived from an EMBL/GenBank/DDBJ whole genome shotgun (WGS) entry which is preliminary data.</text>
</comment>
<reference evidence="1 2" key="1">
    <citation type="submission" date="2019-03" db="EMBL/GenBank/DDBJ databases">
        <title>Single cell metagenomics reveals metabolic interactions within the superorganism composed of flagellate Streblomastix strix and complex community of Bacteroidetes bacteria on its surface.</title>
        <authorList>
            <person name="Treitli S.C."/>
            <person name="Kolisko M."/>
            <person name="Husnik F."/>
            <person name="Keeling P."/>
            <person name="Hampl V."/>
        </authorList>
    </citation>
    <scope>NUCLEOTIDE SEQUENCE [LARGE SCALE GENOMIC DNA]</scope>
    <source>
        <strain evidence="1">ST1C</strain>
    </source>
</reference>
<protein>
    <submittedName>
        <fullName evidence="1">Uncharacterized protein</fullName>
    </submittedName>
</protein>
<evidence type="ECO:0000313" key="2">
    <source>
        <dbReference type="Proteomes" id="UP000324800"/>
    </source>
</evidence>
<sequence>MADPQGWTARGSIQTLLPSMAVSQQRGGAIELRDN</sequence>
<proteinExistence type="predicted"/>
<feature type="non-terminal residue" evidence="1">
    <location>
        <position position="35"/>
    </location>
</feature>
<dbReference type="AlphaFoldDB" id="A0A5J4VAF0"/>
<evidence type="ECO:0000313" key="1">
    <source>
        <dbReference type="EMBL" id="KAA6379483.1"/>
    </source>
</evidence>
<dbReference type="Proteomes" id="UP000324800">
    <property type="component" value="Unassembled WGS sequence"/>
</dbReference>
<accession>A0A5J4VAF0</accession>
<organism evidence="1 2">
    <name type="scientific">Streblomastix strix</name>
    <dbReference type="NCBI Taxonomy" id="222440"/>
    <lineage>
        <taxon>Eukaryota</taxon>
        <taxon>Metamonada</taxon>
        <taxon>Preaxostyla</taxon>
        <taxon>Oxymonadida</taxon>
        <taxon>Streblomastigidae</taxon>
        <taxon>Streblomastix</taxon>
    </lineage>
</organism>
<dbReference type="EMBL" id="SNRW01008466">
    <property type="protein sequence ID" value="KAA6379483.1"/>
    <property type="molecule type" value="Genomic_DNA"/>
</dbReference>